<comment type="caution">
    <text evidence="1">The sequence shown here is derived from an EMBL/GenBank/DDBJ whole genome shotgun (WGS) entry which is preliminary data.</text>
</comment>
<keyword evidence="2" id="KW-1185">Reference proteome</keyword>
<protein>
    <submittedName>
        <fullName evidence="1">Uncharacterized protein</fullName>
    </submittedName>
</protein>
<organism evidence="1 2">
    <name type="scientific">Apiospora arundinis</name>
    <dbReference type="NCBI Taxonomy" id="335852"/>
    <lineage>
        <taxon>Eukaryota</taxon>
        <taxon>Fungi</taxon>
        <taxon>Dikarya</taxon>
        <taxon>Ascomycota</taxon>
        <taxon>Pezizomycotina</taxon>
        <taxon>Sordariomycetes</taxon>
        <taxon>Xylariomycetidae</taxon>
        <taxon>Amphisphaeriales</taxon>
        <taxon>Apiosporaceae</taxon>
        <taxon>Apiospora</taxon>
    </lineage>
</organism>
<accession>A0ABR2J518</accession>
<sequence>MRHTTLPRGREEGGGAMIALSGSANRKSEGETDGWKFYLIWDIIFSHTTQVLRLSGCYCGILSGLSPAFRAAGSVMRTNASTPFYLALSRSTSSDLTFDVCWKTEEKKQKKQKNMQRK</sequence>
<evidence type="ECO:0000313" key="1">
    <source>
        <dbReference type="EMBL" id="KAK8872881.1"/>
    </source>
</evidence>
<evidence type="ECO:0000313" key="2">
    <source>
        <dbReference type="Proteomes" id="UP001390339"/>
    </source>
</evidence>
<dbReference type="EMBL" id="JAPCWZ010000003">
    <property type="protein sequence ID" value="KAK8872881.1"/>
    <property type="molecule type" value="Genomic_DNA"/>
</dbReference>
<reference evidence="1 2" key="1">
    <citation type="journal article" date="2024" name="IMA Fungus">
        <title>Apiospora arundinis, a panoply of carbohydrate-active enzymes and secondary metabolites.</title>
        <authorList>
            <person name="Sorensen T."/>
            <person name="Petersen C."/>
            <person name="Muurmann A.T."/>
            <person name="Christiansen J.V."/>
            <person name="Brundto M.L."/>
            <person name="Overgaard C.K."/>
            <person name="Boysen A.T."/>
            <person name="Wollenberg R.D."/>
            <person name="Larsen T.O."/>
            <person name="Sorensen J.L."/>
            <person name="Nielsen K.L."/>
            <person name="Sondergaard T.E."/>
        </authorList>
    </citation>
    <scope>NUCLEOTIDE SEQUENCE [LARGE SCALE GENOMIC DNA]</scope>
    <source>
        <strain evidence="1 2">AAU 773</strain>
    </source>
</reference>
<name>A0ABR2J518_9PEZI</name>
<dbReference type="Proteomes" id="UP001390339">
    <property type="component" value="Unassembled WGS sequence"/>
</dbReference>
<gene>
    <name evidence="1" type="ORF">PGQ11_003395</name>
</gene>
<proteinExistence type="predicted"/>